<evidence type="ECO:0000313" key="1">
    <source>
        <dbReference type="EMBL" id="KAJ3656596.1"/>
    </source>
</evidence>
<dbReference type="EMBL" id="JALNTZ010000004">
    <property type="protein sequence ID" value="KAJ3656596.1"/>
    <property type="molecule type" value="Genomic_DNA"/>
</dbReference>
<comment type="caution">
    <text evidence="1">The sequence shown here is derived from an EMBL/GenBank/DDBJ whole genome shotgun (WGS) entry which is preliminary data.</text>
</comment>
<dbReference type="AlphaFoldDB" id="A0AA38IJU9"/>
<sequence>MTDIEMPPVISMSSDEVDDDVAFKVLNQDNLPITIIGEAILKPFGRENQKQKPNGIVYPTRRLDTNLEDNKQKPFTRSNGYINTTQDKNNYNLKKNFSVSHGNLTSATKTKPQEQIDAKFTKTLDAKLRKLQKETKKAPSHEAGKKPFVTTVKKGQFLEPPPEIATLIGIKVEEPKVKEVKKLYAYASEPRVLNRTPARNAHKTRCEAAAKAAACVVSAVAGMHTDNVDVNSNVSKRAT</sequence>
<keyword evidence="2" id="KW-1185">Reference proteome</keyword>
<gene>
    <name evidence="1" type="ORF">Zmor_015664</name>
</gene>
<evidence type="ECO:0000313" key="2">
    <source>
        <dbReference type="Proteomes" id="UP001168821"/>
    </source>
</evidence>
<accession>A0AA38IJU9</accession>
<organism evidence="1 2">
    <name type="scientific">Zophobas morio</name>
    <dbReference type="NCBI Taxonomy" id="2755281"/>
    <lineage>
        <taxon>Eukaryota</taxon>
        <taxon>Metazoa</taxon>
        <taxon>Ecdysozoa</taxon>
        <taxon>Arthropoda</taxon>
        <taxon>Hexapoda</taxon>
        <taxon>Insecta</taxon>
        <taxon>Pterygota</taxon>
        <taxon>Neoptera</taxon>
        <taxon>Endopterygota</taxon>
        <taxon>Coleoptera</taxon>
        <taxon>Polyphaga</taxon>
        <taxon>Cucujiformia</taxon>
        <taxon>Tenebrionidae</taxon>
        <taxon>Zophobas</taxon>
    </lineage>
</organism>
<dbReference type="Proteomes" id="UP001168821">
    <property type="component" value="Unassembled WGS sequence"/>
</dbReference>
<reference evidence="1" key="1">
    <citation type="journal article" date="2023" name="G3 (Bethesda)">
        <title>Whole genome assemblies of Zophobas morio and Tenebrio molitor.</title>
        <authorList>
            <person name="Kaur S."/>
            <person name="Stinson S.A."/>
            <person name="diCenzo G.C."/>
        </authorList>
    </citation>
    <scope>NUCLEOTIDE SEQUENCE</scope>
    <source>
        <strain evidence="1">QUZm001</strain>
    </source>
</reference>
<name>A0AA38IJU9_9CUCU</name>
<protein>
    <submittedName>
        <fullName evidence="1">Uncharacterized protein</fullName>
    </submittedName>
</protein>
<proteinExistence type="predicted"/>